<feature type="transmembrane region" description="Helical" evidence="2">
    <location>
        <begin position="166"/>
        <end position="186"/>
    </location>
</feature>
<dbReference type="AlphaFoldDB" id="A0AAV4BEU4"/>
<reference evidence="3 4" key="1">
    <citation type="journal article" date="2021" name="Elife">
        <title>Chloroplast acquisition without the gene transfer in kleptoplastic sea slugs, Plakobranchus ocellatus.</title>
        <authorList>
            <person name="Maeda T."/>
            <person name="Takahashi S."/>
            <person name="Yoshida T."/>
            <person name="Shimamura S."/>
            <person name="Takaki Y."/>
            <person name="Nagai Y."/>
            <person name="Toyoda A."/>
            <person name="Suzuki Y."/>
            <person name="Arimoto A."/>
            <person name="Ishii H."/>
            <person name="Satoh N."/>
            <person name="Nishiyama T."/>
            <person name="Hasebe M."/>
            <person name="Maruyama T."/>
            <person name="Minagawa J."/>
            <person name="Obokata J."/>
            <person name="Shigenobu S."/>
        </authorList>
    </citation>
    <scope>NUCLEOTIDE SEQUENCE [LARGE SCALE GENOMIC DNA]</scope>
</reference>
<proteinExistence type="predicted"/>
<dbReference type="Proteomes" id="UP000735302">
    <property type="component" value="Unassembled WGS sequence"/>
</dbReference>
<name>A0AAV4BEU4_9GAST</name>
<feature type="region of interest" description="Disordered" evidence="1">
    <location>
        <begin position="65"/>
        <end position="113"/>
    </location>
</feature>
<sequence>MVKQIGEKCDISRHLCHSQLSQEREQLQDSDSLSQSKTLIRGADDGGMIGVTDFRGLKVHRVKDRIQTRSKSGGGGWSNSCNRVSGDGNGSDRSGGRDNGNGNGSGDESDAGSGDDMVRVVVMAVVMVVLMLMVMMVMVVVGGGGGGRNGGGDGSGDSVGGSGCRSGGGMVVMVIMVMVIVAVMVADHGGGWLDNPSDSGYAPLDYVRGSYMLHKLADSCSRCGPALRSVETVTGMPLWCKDFAEHRNANSRLTKSGLSGEPTLYPAVTLSDYKMCDNRHPLLELRSHKCCPGYINS</sequence>
<feature type="transmembrane region" description="Helical" evidence="2">
    <location>
        <begin position="120"/>
        <end position="146"/>
    </location>
</feature>
<keyword evidence="4" id="KW-1185">Reference proteome</keyword>
<keyword evidence="2" id="KW-0472">Membrane</keyword>
<gene>
    <name evidence="3" type="ORF">PoB_004385400</name>
</gene>
<evidence type="ECO:0000256" key="2">
    <source>
        <dbReference type="SAM" id="Phobius"/>
    </source>
</evidence>
<evidence type="ECO:0000256" key="1">
    <source>
        <dbReference type="SAM" id="MobiDB-lite"/>
    </source>
</evidence>
<keyword evidence="2" id="KW-0812">Transmembrane</keyword>
<keyword evidence="2" id="KW-1133">Transmembrane helix</keyword>
<accession>A0AAV4BEU4</accession>
<evidence type="ECO:0000313" key="3">
    <source>
        <dbReference type="EMBL" id="GFO17349.1"/>
    </source>
</evidence>
<dbReference type="EMBL" id="BLXT01004786">
    <property type="protein sequence ID" value="GFO17349.1"/>
    <property type="molecule type" value="Genomic_DNA"/>
</dbReference>
<organism evidence="3 4">
    <name type="scientific">Plakobranchus ocellatus</name>
    <dbReference type="NCBI Taxonomy" id="259542"/>
    <lineage>
        <taxon>Eukaryota</taxon>
        <taxon>Metazoa</taxon>
        <taxon>Spiralia</taxon>
        <taxon>Lophotrochozoa</taxon>
        <taxon>Mollusca</taxon>
        <taxon>Gastropoda</taxon>
        <taxon>Heterobranchia</taxon>
        <taxon>Euthyneura</taxon>
        <taxon>Panpulmonata</taxon>
        <taxon>Sacoglossa</taxon>
        <taxon>Placobranchoidea</taxon>
        <taxon>Plakobranchidae</taxon>
        <taxon>Plakobranchus</taxon>
    </lineage>
</organism>
<comment type="caution">
    <text evidence="3">The sequence shown here is derived from an EMBL/GenBank/DDBJ whole genome shotgun (WGS) entry which is preliminary data.</text>
</comment>
<evidence type="ECO:0000313" key="4">
    <source>
        <dbReference type="Proteomes" id="UP000735302"/>
    </source>
</evidence>
<protein>
    <submittedName>
        <fullName evidence="3">Uncharacterized protein</fullName>
    </submittedName>
</protein>